<gene>
    <name evidence="2" type="ORF">JI747_011225</name>
</gene>
<feature type="domain" description="NmrA-like" evidence="1">
    <location>
        <begin position="2"/>
        <end position="215"/>
    </location>
</feature>
<dbReference type="Proteomes" id="UP000618240">
    <property type="component" value="Unassembled WGS sequence"/>
</dbReference>
<evidence type="ECO:0000313" key="3">
    <source>
        <dbReference type="Proteomes" id="UP000618240"/>
    </source>
</evidence>
<dbReference type="InterPro" id="IPR008030">
    <property type="entry name" value="NmrA-like"/>
</dbReference>
<evidence type="ECO:0000259" key="1">
    <source>
        <dbReference type="Pfam" id="PF05368"/>
    </source>
</evidence>
<dbReference type="PANTHER" id="PTHR47129:SF1">
    <property type="entry name" value="NMRA-LIKE DOMAIN-CONTAINING PROTEIN"/>
    <property type="match status" value="1"/>
</dbReference>
<protein>
    <submittedName>
        <fullName evidence="2">NmrA family NAD(P)-binding protein</fullName>
    </submittedName>
</protein>
<dbReference type="Gene3D" id="3.40.50.720">
    <property type="entry name" value="NAD(P)-binding Rossmann-like Domain"/>
    <property type="match status" value="1"/>
</dbReference>
<comment type="caution">
    <text evidence="2">The sequence shown here is derived from an EMBL/GenBank/DDBJ whole genome shotgun (WGS) entry which is preliminary data.</text>
</comment>
<reference evidence="2 3" key="1">
    <citation type="submission" date="2021-09" db="EMBL/GenBank/DDBJ databases">
        <title>Genome sequencing and assembly of Chryseobacterium sp. RG1.</title>
        <authorList>
            <person name="Chhetri G."/>
        </authorList>
    </citation>
    <scope>NUCLEOTIDE SEQUENCE [LARGE SCALE GENOMIC DNA]</scope>
    <source>
        <strain evidence="2 3">RG1</strain>
    </source>
</reference>
<dbReference type="SUPFAM" id="SSF51735">
    <property type="entry name" value="NAD(P)-binding Rossmann-fold domains"/>
    <property type="match status" value="1"/>
</dbReference>
<organism evidence="2 3">
    <name type="scientific">Chryseobacterium tagetis</name>
    <dbReference type="NCBI Taxonomy" id="2801334"/>
    <lineage>
        <taxon>Bacteria</taxon>
        <taxon>Pseudomonadati</taxon>
        <taxon>Bacteroidota</taxon>
        <taxon>Flavobacteriia</taxon>
        <taxon>Flavobacteriales</taxon>
        <taxon>Weeksellaceae</taxon>
        <taxon>Chryseobacterium group</taxon>
        <taxon>Chryseobacterium</taxon>
    </lineage>
</organism>
<keyword evidence="3" id="KW-1185">Reference proteome</keyword>
<dbReference type="RefSeq" id="WP_225689487.1">
    <property type="nucleotide sequence ID" value="NZ_JAERSE020000003.1"/>
</dbReference>
<accession>A0ABS8A1N0</accession>
<dbReference type="PANTHER" id="PTHR47129">
    <property type="entry name" value="QUINONE OXIDOREDUCTASE 2"/>
    <property type="match status" value="1"/>
</dbReference>
<evidence type="ECO:0000313" key="2">
    <source>
        <dbReference type="EMBL" id="MCA6067752.1"/>
    </source>
</evidence>
<sequence length="242" mass="26532">MKGDYDYYSSMVTAFSDVDKLLFVSGNDVTNRLKQHENVVRAAIKAGVKHIVYTSLLTNVPVEKTVIAAVTETHLKTEKLLKNSGVSYNILRNNLYMDLLVQSIGEHVLETGTIFYPSAEGKTAFVLRSEMAEAAAEILVTDEHDGKIYNITNIESYTFQEVAAALTSITGKKINFVSPGIESFKSTLGSAGLPSQLVDDITAFAHAQSLNEFNVVGDDLKNLLGRNPMNLHTYLSMIYGGK</sequence>
<dbReference type="Pfam" id="PF05368">
    <property type="entry name" value="NmrA"/>
    <property type="match status" value="1"/>
</dbReference>
<dbReference type="EMBL" id="JAERSE020000003">
    <property type="protein sequence ID" value="MCA6067752.1"/>
    <property type="molecule type" value="Genomic_DNA"/>
</dbReference>
<dbReference type="Gene3D" id="3.90.25.10">
    <property type="entry name" value="UDP-galactose 4-epimerase, domain 1"/>
    <property type="match status" value="1"/>
</dbReference>
<dbReference type="InterPro" id="IPR052718">
    <property type="entry name" value="NmrA-type_oxidoreductase"/>
</dbReference>
<proteinExistence type="predicted"/>
<name>A0ABS8A1N0_9FLAO</name>
<dbReference type="InterPro" id="IPR036291">
    <property type="entry name" value="NAD(P)-bd_dom_sf"/>
</dbReference>